<sequence>MADSKKFRGTDFTAPQPVRGLPSPYNKQSAVGGAGGGPGAGTTSIPLPATVAATRRCPPDKVRPAPTPTHQSQLALNGTRFSNIWSVDERNLGTSVKVAEANENSLSTDDVDGYTNTRFTNTQS</sequence>
<evidence type="ECO:0000256" key="1">
    <source>
        <dbReference type="SAM" id="MobiDB-lite"/>
    </source>
</evidence>
<dbReference type="Proteomes" id="UP001177670">
    <property type="component" value="Unassembled WGS sequence"/>
</dbReference>
<feature type="region of interest" description="Disordered" evidence="1">
    <location>
        <begin position="103"/>
        <end position="124"/>
    </location>
</feature>
<dbReference type="AlphaFoldDB" id="A0AA40FIL7"/>
<accession>A0AA40FIL7</accession>
<protein>
    <submittedName>
        <fullName evidence="2">Uncharacterized protein</fullName>
    </submittedName>
</protein>
<feature type="region of interest" description="Disordered" evidence="1">
    <location>
        <begin position="1"/>
        <end position="48"/>
    </location>
</feature>
<proteinExistence type="predicted"/>
<reference evidence="2" key="1">
    <citation type="submission" date="2021-10" db="EMBL/GenBank/DDBJ databases">
        <title>Melipona bicolor Genome sequencing and assembly.</title>
        <authorList>
            <person name="Araujo N.S."/>
            <person name="Arias M.C."/>
        </authorList>
    </citation>
    <scope>NUCLEOTIDE SEQUENCE</scope>
    <source>
        <strain evidence="2">USP_2M_L1-L4_2017</strain>
        <tissue evidence="2">Whole body</tissue>
    </source>
</reference>
<gene>
    <name evidence="2" type="ORF">K0M31_013356</name>
</gene>
<dbReference type="EMBL" id="JAHYIQ010000036">
    <property type="protein sequence ID" value="KAK1119533.1"/>
    <property type="molecule type" value="Genomic_DNA"/>
</dbReference>
<name>A0AA40FIL7_9HYME</name>
<keyword evidence="3" id="KW-1185">Reference proteome</keyword>
<comment type="caution">
    <text evidence="2">The sequence shown here is derived from an EMBL/GenBank/DDBJ whole genome shotgun (WGS) entry which is preliminary data.</text>
</comment>
<evidence type="ECO:0000313" key="2">
    <source>
        <dbReference type="EMBL" id="KAK1119533.1"/>
    </source>
</evidence>
<evidence type="ECO:0000313" key="3">
    <source>
        <dbReference type="Proteomes" id="UP001177670"/>
    </source>
</evidence>
<organism evidence="2 3">
    <name type="scientific">Melipona bicolor</name>
    <dbReference type="NCBI Taxonomy" id="60889"/>
    <lineage>
        <taxon>Eukaryota</taxon>
        <taxon>Metazoa</taxon>
        <taxon>Ecdysozoa</taxon>
        <taxon>Arthropoda</taxon>
        <taxon>Hexapoda</taxon>
        <taxon>Insecta</taxon>
        <taxon>Pterygota</taxon>
        <taxon>Neoptera</taxon>
        <taxon>Endopterygota</taxon>
        <taxon>Hymenoptera</taxon>
        <taxon>Apocrita</taxon>
        <taxon>Aculeata</taxon>
        <taxon>Apoidea</taxon>
        <taxon>Anthophila</taxon>
        <taxon>Apidae</taxon>
        <taxon>Melipona</taxon>
    </lineage>
</organism>